<gene>
    <name evidence="1" type="ORF">A9K55_008301</name>
</gene>
<dbReference type="VEuPathDB" id="FungiDB:A9K55_008301"/>
<organism evidence="1 2">
    <name type="scientific">Cordyceps militaris</name>
    <name type="common">Caterpillar fungus</name>
    <name type="synonym">Clavaria militaris</name>
    <dbReference type="NCBI Taxonomy" id="73501"/>
    <lineage>
        <taxon>Eukaryota</taxon>
        <taxon>Fungi</taxon>
        <taxon>Dikarya</taxon>
        <taxon>Ascomycota</taxon>
        <taxon>Pezizomycotina</taxon>
        <taxon>Sordariomycetes</taxon>
        <taxon>Hypocreomycetidae</taxon>
        <taxon>Hypocreales</taxon>
        <taxon>Cordycipitaceae</taxon>
        <taxon>Cordyceps</taxon>
    </lineage>
</organism>
<evidence type="ECO:0000313" key="2">
    <source>
        <dbReference type="Proteomes" id="UP000323067"/>
    </source>
</evidence>
<dbReference type="Proteomes" id="UP000323067">
    <property type="component" value="Chromosome vii"/>
</dbReference>
<dbReference type="EMBL" id="CP023324">
    <property type="protein sequence ID" value="ATY61620.1"/>
    <property type="molecule type" value="Genomic_DNA"/>
</dbReference>
<sequence>MEGVAREESRKLCELIYSISSTCEYYQEVMFRDGHGGKKLLHAPRAVKSDGNSHRWGRKIGAPSFSQAKIAGGDLLPSEMVEKRSLQRRMRNAVSLAVFSLLRRYLDGNPPPPQVSFPLPVRQPQDWGQPPDERWCPLMRCIGGRIARVPGASKPCPIKE</sequence>
<reference evidence="1 2" key="1">
    <citation type="journal article" date="2017" name="BMC Genomics">
        <title>Chromosome level assembly and secondary metabolite potential of the parasitic fungus Cordyceps militaris.</title>
        <authorList>
            <person name="Kramer G.J."/>
            <person name="Nodwell J.R."/>
        </authorList>
    </citation>
    <scope>NUCLEOTIDE SEQUENCE [LARGE SCALE GENOMIC DNA]</scope>
    <source>
        <strain evidence="1 2">ATCC 34164</strain>
    </source>
</reference>
<dbReference type="AlphaFoldDB" id="A0A2H4SEU6"/>
<accession>A0A2H4SEU6</accession>
<evidence type="ECO:0000313" key="1">
    <source>
        <dbReference type="EMBL" id="ATY61620.1"/>
    </source>
</evidence>
<protein>
    <submittedName>
        <fullName evidence="1">Uncharacterized protein</fullName>
    </submittedName>
</protein>
<name>A0A2H4SEU6_CORMI</name>
<dbReference type="VEuPathDB" id="FungiDB:CCM_06602"/>
<proteinExistence type="predicted"/>